<reference evidence="4" key="1">
    <citation type="submission" date="2020-04" db="EMBL/GenBank/DDBJ databases">
        <authorList>
            <person name="Alioto T."/>
            <person name="Alioto T."/>
            <person name="Gomez Garrido J."/>
        </authorList>
    </citation>
    <scope>NUCLEOTIDE SEQUENCE</scope>
    <source>
        <strain evidence="4">A484AB</strain>
    </source>
</reference>
<dbReference type="OrthoDB" id="691673at2759"/>
<feature type="compositionally biased region" description="Basic residues" evidence="2">
    <location>
        <begin position="172"/>
        <end position="181"/>
    </location>
</feature>
<evidence type="ECO:0000256" key="2">
    <source>
        <dbReference type="SAM" id="MobiDB-lite"/>
    </source>
</evidence>
<accession>A0A7D9IRG7</accession>
<dbReference type="PANTHER" id="PTHR47595">
    <property type="entry name" value="HEAT SHOCK 70 KDA PROTEIN 14"/>
    <property type="match status" value="1"/>
</dbReference>
<proteinExistence type="predicted"/>
<dbReference type="Proteomes" id="UP001152795">
    <property type="component" value="Unassembled WGS sequence"/>
</dbReference>
<comment type="caution">
    <text evidence="4">The sequence shown here is derived from an EMBL/GenBank/DDBJ whole genome shotgun (WGS) entry which is preliminary data.</text>
</comment>
<feature type="coiled-coil region" evidence="1">
    <location>
        <begin position="216"/>
        <end position="243"/>
    </location>
</feature>
<protein>
    <recommendedName>
        <fullName evidence="3">Myb/SANT-like DNA-binding domain-containing protein</fullName>
    </recommendedName>
</protein>
<dbReference type="InterPro" id="IPR044822">
    <property type="entry name" value="Myb_DNA-bind_4"/>
</dbReference>
<dbReference type="Gene3D" id="1.10.10.60">
    <property type="entry name" value="Homeodomain-like"/>
    <property type="match status" value="1"/>
</dbReference>
<dbReference type="EMBL" id="CACRXK020008123">
    <property type="protein sequence ID" value="CAB4014037.1"/>
    <property type="molecule type" value="Genomic_DNA"/>
</dbReference>
<gene>
    <name evidence="4" type="ORF">PACLA_8A060398</name>
</gene>
<evidence type="ECO:0000256" key="1">
    <source>
        <dbReference type="SAM" id="Coils"/>
    </source>
</evidence>
<feature type="region of interest" description="Disordered" evidence="2">
    <location>
        <begin position="130"/>
        <end position="181"/>
    </location>
</feature>
<feature type="compositionally biased region" description="Basic and acidic residues" evidence="2">
    <location>
        <begin position="154"/>
        <end position="166"/>
    </location>
</feature>
<feature type="compositionally biased region" description="Basic and acidic residues" evidence="2">
    <location>
        <begin position="130"/>
        <end position="144"/>
    </location>
</feature>
<dbReference type="PANTHER" id="PTHR47595:SF1">
    <property type="entry name" value="MYB_SANT-LIKE DNA-BINDING DOMAIN-CONTAINING PROTEIN"/>
    <property type="match status" value="1"/>
</dbReference>
<name>A0A7D9IRG7_PARCT</name>
<organism evidence="4 5">
    <name type="scientific">Paramuricea clavata</name>
    <name type="common">Red gorgonian</name>
    <name type="synonym">Violescent sea-whip</name>
    <dbReference type="NCBI Taxonomy" id="317549"/>
    <lineage>
        <taxon>Eukaryota</taxon>
        <taxon>Metazoa</taxon>
        <taxon>Cnidaria</taxon>
        <taxon>Anthozoa</taxon>
        <taxon>Octocorallia</taxon>
        <taxon>Malacalcyonacea</taxon>
        <taxon>Plexauridae</taxon>
        <taxon>Paramuricea</taxon>
    </lineage>
</organism>
<evidence type="ECO:0000313" key="4">
    <source>
        <dbReference type="EMBL" id="CAB4014037.1"/>
    </source>
</evidence>
<evidence type="ECO:0000313" key="5">
    <source>
        <dbReference type="Proteomes" id="UP001152795"/>
    </source>
</evidence>
<keyword evidence="5" id="KW-1185">Reference proteome</keyword>
<keyword evidence="1" id="KW-0175">Coiled coil</keyword>
<dbReference type="Pfam" id="PF13837">
    <property type="entry name" value="Myb_DNA-bind_4"/>
    <property type="match status" value="1"/>
</dbReference>
<dbReference type="AlphaFoldDB" id="A0A7D9IRG7"/>
<sequence>MAEKDEGKKTEKRTNRGITWPDTSTIALLNIWQEEEIRISLETCKSSKEMRATYRTITLELHKKGFTDYTLKNVVNKMKKLRQRFKKEVDSAKKSGKGRAKPWKFFQTLNEIIGHRPNVRPAFCVDTSAGEKAEDNSDIDHGEEQETEDDDNEFEKSILDAQESKPVDSSGKMKKKPVKHKKSNFEKGIEIVCQKFDSASQKEMEWFMKMDEARHKRELEFRLKQTQLENERMQQAMEHEMKMFKMLMENKPTTSNNHGTGSVHGMVPLSMATSSPITQFPHVQQMPWDQTTSLYSSTNISNSFSADNNSVYTPL</sequence>
<feature type="domain" description="Myb/SANT-like DNA-binding" evidence="3">
    <location>
        <begin position="19"/>
        <end position="112"/>
    </location>
</feature>
<evidence type="ECO:0000259" key="3">
    <source>
        <dbReference type="Pfam" id="PF13837"/>
    </source>
</evidence>